<evidence type="ECO:0000313" key="3">
    <source>
        <dbReference type="Proteomes" id="UP000264702"/>
    </source>
</evidence>
<dbReference type="EMBL" id="QVQT01000003">
    <property type="protein sequence ID" value="RFU17114.1"/>
    <property type="molecule type" value="Genomic_DNA"/>
</dbReference>
<dbReference type="AlphaFoldDB" id="A0A372IQF2"/>
<gene>
    <name evidence="2" type="ORF">D0Y96_10495</name>
</gene>
<feature type="chain" id="PRO_5016837958" evidence="1">
    <location>
        <begin position="27"/>
        <end position="683"/>
    </location>
</feature>
<reference evidence="2 3" key="1">
    <citation type="submission" date="2018-08" db="EMBL/GenBank/DDBJ databases">
        <title>Acidipila sp. 4G-K13, an acidobacterium isolated from forest soil.</title>
        <authorList>
            <person name="Gao Z.-H."/>
            <person name="Qiu L.-H."/>
        </authorList>
    </citation>
    <scope>NUCLEOTIDE SEQUENCE [LARGE SCALE GENOMIC DNA]</scope>
    <source>
        <strain evidence="2 3">4G-K13</strain>
    </source>
</reference>
<keyword evidence="3" id="KW-1185">Reference proteome</keyword>
<name>A0A372IQF2_9BACT</name>
<organism evidence="2 3">
    <name type="scientific">Paracidobacterium acidisoli</name>
    <dbReference type="NCBI Taxonomy" id="2303751"/>
    <lineage>
        <taxon>Bacteria</taxon>
        <taxon>Pseudomonadati</taxon>
        <taxon>Acidobacteriota</taxon>
        <taxon>Terriglobia</taxon>
        <taxon>Terriglobales</taxon>
        <taxon>Acidobacteriaceae</taxon>
        <taxon>Paracidobacterium</taxon>
    </lineage>
</organism>
<comment type="caution">
    <text evidence="2">The sequence shown here is derived from an EMBL/GenBank/DDBJ whole genome shotgun (WGS) entry which is preliminary data.</text>
</comment>
<accession>A0A372IQF2</accession>
<dbReference type="RefSeq" id="WP_117299429.1">
    <property type="nucleotide sequence ID" value="NZ_QVQT02000003.1"/>
</dbReference>
<keyword evidence="1" id="KW-0732">Signal</keyword>
<protein>
    <submittedName>
        <fullName evidence="2">DUF1800 domain-containing protein</fullName>
    </submittedName>
</protein>
<dbReference type="InterPro" id="IPR014917">
    <property type="entry name" value="DUF1800"/>
</dbReference>
<dbReference type="OrthoDB" id="9772295at2"/>
<feature type="signal peptide" evidence="1">
    <location>
        <begin position="1"/>
        <end position="26"/>
    </location>
</feature>
<sequence>MSSVGRRFSAALVVTAALATGTGARAAMAGHSQKHRTVSAQSALTPDQRVLHVLNRLSFGPRPGDVNKAKAMGIDAWIDQQLRPGSIDDSALEARLSAYPAMQLDLHELIERFPSPAMIRGAENGRLPVPADPVEHAIYTDQIAALEMRQQNKKGQAEQAAGGMHGDASSAARQEEQLYVDLDAAKIVSMPPEQRVNALIAMPPQQFQDFIRQLRRPDRIALFAGLTPQQRETVFALMNPQLVVGSEVVATRMLRDIYSERQLEAVMTDFWLNHFNVYLRKGPFAPWYLAEYQDRVIRPHALGRFEDLLVATAQSPAMLFYLDNTESVGPHSVAAMRAAAVPAVGNDTKQLALGLNENYARELMELHTLGVNGGYTQNDVIEVAKVFSGWTIDRPNQGGGFTFNERRHEPGSKYVLRHVIQEDGEQEGLEVLHLLATSPATAHFISEELAERFVGDDPPAALVNRMAATWMKTGGEIREVLRTMLTSPEFWSKDAYRAKIKTPEEYVISAVRASGGEVQHPVALVEALAQLGMPFYGCQTPNGYPWKADAWLSSGDLLDRMNFGLALAGNDAGTVMHFDRLMDEAGDAPSTPDGKAVRLASALMHGEVSPHTRRAALDELSAQQQAAATDASPQPQKVKPVPFIRGREFGLMLAASQPISPPRDHDASILAALLLGSPDFQRR</sequence>
<evidence type="ECO:0000256" key="1">
    <source>
        <dbReference type="SAM" id="SignalP"/>
    </source>
</evidence>
<proteinExistence type="predicted"/>
<dbReference type="Proteomes" id="UP000264702">
    <property type="component" value="Unassembled WGS sequence"/>
</dbReference>
<dbReference type="Pfam" id="PF08811">
    <property type="entry name" value="DUF1800"/>
    <property type="match status" value="1"/>
</dbReference>
<evidence type="ECO:0000313" key="2">
    <source>
        <dbReference type="EMBL" id="RFU17114.1"/>
    </source>
</evidence>